<reference evidence="2" key="1">
    <citation type="submission" date="2016-11" db="UniProtKB">
        <authorList>
            <consortium name="WormBaseParasite"/>
        </authorList>
    </citation>
    <scope>IDENTIFICATION</scope>
    <source>
        <strain evidence="2">KR3021</strain>
    </source>
</reference>
<sequence length="441" mass="49731">MADARLYLFIGIFVLVYFLESIGGSYLVSAVQAIERQFQIPSKVSGFLVSASDMGYIPSVIFVSYYGGLSNRAKWIGFGTILIALAHISIAMPNFIFPVQQPKLNLTKIEIQLMPSNLLISTEASIIDFMTYIPIMERIPDDLKHLIEEKIRTHKNIDKSRLLKYSKDHDQIHNQSISENDNVGEENQGGETTYSVDSDLITDIFTSFPKWLDGKITDKTMLNKLQKYANNRKQNMKQDIKTLRKAAIAPFAFCGKLVLGLGRSTPWCLGIPLIDDTIKKKSLMPIYFAGVSFIRILGPICGFVLGSMMNKIYYTSFVPTGLTPKDPTWIGRWWLGFLLIGIVTLIPSLALFFFPNPTAKSVDKTKELEDDMKKKEKKGLVLSDKPTVKDTEENQITKTLSEKAKEFVVSYKPVIQSKVYLGVVLGRTCDILAFKGWNIYK</sequence>
<accession>A0AC35THQ7</accession>
<evidence type="ECO:0000313" key="2">
    <source>
        <dbReference type="WBParaSite" id="RSKR_0000065600.1"/>
    </source>
</evidence>
<name>A0AC35THQ7_9BILA</name>
<evidence type="ECO:0000313" key="1">
    <source>
        <dbReference type="Proteomes" id="UP000095286"/>
    </source>
</evidence>
<dbReference type="WBParaSite" id="RSKR_0000065600.1">
    <property type="protein sequence ID" value="RSKR_0000065600.1"/>
    <property type="gene ID" value="RSKR_0000065600"/>
</dbReference>
<organism evidence="1 2">
    <name type="scientific">Rhabditophanes sp. KR3021</name>
    <dbReference type="NCBI Taxonomy" id="114890"/>
    <lineage>
        <taxon>Eukaryota</taxon>
        <taxon>Metazoa</taxon>
        <taxon>Ecdysozoa</taxon>
        <taxon>Nematoda</taxon>
        <taxon>Chromadorea</taxon>
        <taxon>Rhabditida</taxon>
        <taxon>Tylenchina</taxon>
        <taxon>Panagrolaimomorpha</taxon>
        <taxon>Strongyloidoidea</taxon>
        <taxon>Alloionematidae</taxon>
        <taxon>Rhabditophanes</taxon>
    </lineage>
</organism>
<dbReference type="Proteomes" id="UP000095286">
    <property type="component" value="Unplaced"/>
</dbReference>
<protein>
    <submittedName>
        <fullName evidence="2">Solute carrier organic anion transporter family member</fullName>
    </submittedName>
</protein>
<proteinExistence type="predicted"/>